<evidence type="ECO:0000313" key="1">
    <source>
        <dbReference type="EMBL" id="EKC81678.1"/>
    </source>
</evidence>
<comment type="caution">
    <text evidence="1">The sequence shown here is derived from an EMBL/GenBank/DDBJ whole genome shotgun (WGS) entry which is preliminary data.</text>
</comment>
<sequence>TFRPGKEYSTTDVDSNGEYVYKTPTGDTAKTILMDGSYVESATAGMTTDQSTGKNSYVVQLKLKSDGDKNGKELFGTSPKNISTRQYQSGWTILCFRIRP</sequence>
<accession>K1UHM0</accession>
<name>K1UHM0_9ZZZZ</name>
<gene>
    <name evidence="1" type="ORF">LEA_00090</name>
</gene>
<dbReference type="EMBL" id="AJWY01000067">
    <property type="protein sequence ID" value="EKC81678.1"/>
    <property type="molecule type" value="Genomic_DNA"/>
</dbReference>
<dbReference type="AlphaFoldDB" id="K1UHM0"/>
<reference evidence="1" key="1">
    <citation type="journal article" date="2013" name="Environ. Microbiol.">
        <title>Microbiota from the distal guts of lean and obese adolescents exhibit partial functional redundancy besides clear differences in community structure.</title>
        <authorList>
            <person name="Ferrer M."/>
            <person name="Ruiz A."/>
            <person name="Lanza F."/>
            <person name="Haange S.B."/>
            <person name="Oberbach A."/>
            <person name="Till H."/>
            <person name="Bargiela R."/>
            <person name="Campoy C."/>
            <person name="Segura M.T."/>
            <person name="Richter M."/>
            <person name="von Bergen M."/>
            <person name="Seifert J."/>
            <person name="Suarez A."/>
        </authorList>
    </citation>
    <scope>NUCLEOTIDE SEQUENCE</scope>
</reference>
<organism evidence="1">
    <name type="scientific">human gut metagenome</name>
    <dbReference type="NCBI Taxonomy" id="408170"/>
    <lineage>
        <taxon>unclassified sequences</taxon>
        <taxon>metagenomes</taxon>
        <taxon>organismal metagenomes</taxon>
    </lineage>
</organism>
<proteinExistence type="predicted"/>
<protein>
    <submittedName>
        <fullName evidence="1">Preprotein translocase subunit SecD</fullName>
    </submittedName>
</protein>
<feature type="non-terminal residue" evidence="1">
    <location>
        <position position="1"/>
    </location>
</feature>